<dbReference type="STRING" id="51351.M4FH07"/>
<evidence type="ECO:0000256" key="1">
    <source>
        <dbReference type="SAM" id="MobiDB-lite"/>
    </source>
</evidence>
<dbReference type="Gene3D" id="3.20.20.80">
    <property type="entry name" value="Glycosidases"/>
    <property type="match status" value="3"/>
</dbReference>
<dbReference type="SUPFAM" id="SSF51011">
    <property type="entry name" value="Glycosyl hydrolase domain"/>
    <property type="match status" value="1"/>
</dbReference>
<evidence type="ECO:0000313" key="4">
    <source>
        <dbReference type="Proteomes" id="UP000011750"/>
    </source>
</evidence>
<reference evidence="3" key="3">
    <citation type="submission" date="2023-03" db="UniProtKB">
        <authorList>
            <consortium name="EnsemblPlants"/>
        </authorList>
    </citation>
    <scope>IDENTIFICATION</scope>
    <source>
        <strain evidence="3">cv. Chiifu-401-42</strain>
    </source>
</reference>
<keyword evidence="4" id="KW-1185">Reference proteome</keyword>
<dbReference type="Proteomes" id="UP000011750">
    <property type="component" value="Chromosome A05"/>
</dbReference>
<feature type="region of interest" description="Disordered" evidence="1">
    <location>
        <begin position="645"/>
        <end position="671"/>
    </location>
</feature>
<dbReference type="Pfam" id="PF11852">
    <property type="entry name" value="Pullul_strch_C"/>
    <property type="match status" value="1"/>
</dbReference>
<evidence type="ECO:0000259" key="2">
    <source>
        <dbReference type="Pfam" id="PF11852"/>
    </source>
</evidence>
<dbReference type="AlphaFoldDB" id="M4FH07"/>
<proteinExistence type="predicted"/>
<dbReference type="InterPro" id="IPR017853">
    <property type="entry name" value="GH"/>
</dbReference>
<dbReference type="InParanoid" id="M4FH07"/>
<dbReference type="SUPFAM" id="SSF51445">
    <property type="entry name" value="(Trans)glycosidases"/>
    <property type="match status" value="1"/>
</dbReference>
<feature type="domain" description="Alpha-1,6-glucosidases pullulanase-type C-terminal" evidence="2">
    <location>
        <begin position="405"/>
        <end position="574"/>
    </location>
</feature>
<evidence type="ECO:0000313" key="3">
    <source>
        <dbReference type="EnsemblPlants" id="Bra040385.1-P"/>
    </source>
</evidence>
<dbReference type="HOGENOM" id="CLU_371049_0_0_1"/>
<reference evidence="3 4" key="1">
    <citation type="journal article" date="2011" name="Nat. Genet.">
        <title>The genome of the mesopolyploid crop species Brassica rapa.</title>
        <authorList>
            <consortium name="Brassica rapa Genome Sequencing Project Consortium"/>
            <person name="Wang X."/>
            <person name="Wang H."/>
            <person name="Wang J."/>
            <person name="Sun R."/>
            <person name="Wu J."/>
            <person name="Liu S."/>
            <person name="Bai Y."/>
            <person name="Mun J.H."/>
            <person name="Bancroft I."/>
            <person name="Cheng F."/>
            <person name="Huang S."/>
            <person name="Li X."/>
            <person name="Hua W."/>
            <person name="Wang J."/>
            <person name="Wang X."/>
            <person name="Freeling M."/>
            <person name="Pires J.C."/>
            <person name="Paterson A.H."/>
            <person name="Chalhoub B."/>
            <person name="Wang B."/>
            <person name="Hayward A."/>
            <person name="Sharpe A.G."/>
            <person name="Park B.S."/>
            <person name="Weisshaar B."/>
            <person name="Liu B."/>
            <person name="Li B."/>
            <person name="Liu B."/>
            <person name="Tong C."/>
            <person name="Song C."/>
            <person name="Duran C."/>
            <person name="Peng C."/>
            <person name="Geng C."/>
            <person name="Koh C."/>
            <person name="Lin C."/>
            <person name="Edwards D."/>
            <person name="Mu D."/>
            <person name="Shen D."/>
            <person name="Soumpourou E."/>
            <person name="Li F."/>
            <person name="Fraser F."/>
            <person name="Conant G."/>
            <person name="Lassalle G."/>
            <person name="King G.J."/>
            <person name="Bonnema G."/>
            <person name="Tang H."/>
            <person name="Wang H."/>
            <person name="Belcram H."/>
            <person name="Zhou H."/>
            <person name="Hirakawa H."/>
            <person name="Abe H."/>
            <person name="Guo H."/>
            <person name="Wang H."/>
            <person name="Jin H."/>
            <person name="Parkin I.A."/>
            <person name="Batley J."/>
            <person name="Kim J.S."/>
            <person name="Just J."/>
            <person name="Li J."/>
            <person name="Xu J."/>
            <person name="Deng J."/>
            <person name="Kim J.A."/>
            <person name="Li J."/>
            <person name="Yu J."/>
            <person name="Meng J."/>
            <person name="Wang J."/>
            <person name="Min J."/>
            <person name="Poulain J."/>
            <person name="Wang J."/>
            <person name="Hatakeyama K."/>
            <person name="Wu K."/>
            <person name="Wang L."/>
            <person name="Fang L."/>
            <person name="Trick M."/>
            <person name="Links M.G."/>
            <person name="Zhao M."/>
            <person name="Jin M."/>
            <person name="Ramchiary N."/>
            <person name="Drou N."/>
            <person name="Berkman P.J."/>
            <person name="Cai Q."/>
            <person name="Huang Q."/>
            <person name="Li R."/>
            <person name="Tabata S."/>
            <person name="Cheng S."/>
            <person name="Zhang S."/>
            <person name="Zhang S."/>
            <person name="Huang S."/>
            <person name="Sato S."/>
            <person name="Sun S."/>
            <person name="Kwon S.J."/>
            <person name="Choi S.R."/>
            <person name="Lee T.H."/>
            <person name="Fan W."/>
            <person name="Zhao X."/>
            <person name="Tan X."/>
            <person name="Xu X."/>
            <person name="Wang Y."/>
            <person name="Qiu Y."/>
            <person name="Yin Y."/>
            <person name="Li Y."/>
            <person name="Du Y."/>
            <person name="Liao Y."/>
            <person name="Lim Y."/>
            <person name="Narusaka Y."/>
            <person name="Wang Y."/>
            <person name="Wang Z."/>
            <person name="Li Z."/>
            <person name="Wang Z."/>
            <person name="Xiong Z."/>
            <person name="Zhang Z."/>
        </authorList>
    </citation>
    <scope>NUCLEOTIDE SEQUENCE [LARGE SCALE GENOMIC DNA]</scope>
    <source>
        <strain evidence="3 4">cv. Chiifu-401-42</strain>
    </source>
</reference>
<organism evidence="3 4">
    <name type="scientific">Brassica campestris</name>
    <name type="common">Field mustard</name>
    <dbReference type="NCBI Taxonomy" id="3711"/>
    <lineage>
        <taxon>Eukaryota</taxon>
        <taxon>Viridiplantae</taxon>
        <taxon>Streptophyta</taxon>
        <taxon>Embryophyta</taxon>
        <taxon>Tracheophyta</taxon>
        <taxon>Spermatophyta</taxon>
        <taxon>Magnoliopsida</taxon>
        <taxon>eudicotyledons</taxon>
        <taxon>Gunneridae</taxon>
        <taxon>Pentapetalae</taxon>
        <taxon>rosids</taxon>
        <taxon>malvids</taxon>
        <taxon>Brassicales</taxon>
        <taxon>Brassicaceae</taxon>
        <taxon>Brassiceae</taxon>
        <taxon>Brassica</taxon>
    </lineage>
</organism>
<dbReference type="InterPro" id="IPR013780">
    <property type="entry name" value="Glyco_hydro_b"/>
</dbReference>
<dbReference type="PANTHER" id="PTHR43002">
    <property type="entry name" value="GLYCOGEN DEBRANCHING ENZYME"/>
    <property type="match status" value="1"/>
</dbReference>
<dbReference type="eggNOG" id="KOG0470">
    <property type="taxonomic scope" value="Eukaryota"/>
</dbReference>
<accession>M4FH07</accession>
<protein>
    <recommendedName>
        <fullName evidence="2">Alpha-1,6-glucosidases pullulanase-type C-terminal domain-containing protein</fullName>
    </recommendedName>
</protein>
<dbReference type="InterPro" id="IPR024561">
    <property type="entry name" value="Pullul_strch_C"/>
</dbReference>
<reference evidence="3 4" key="2">
    <citation type="journal article" date="2018" name="Hortic Res">
        <title>Improved Brassica rapa reference genome by single-molecule sequencing and chromosome conformation capture technologies.</title>
        <authorList>
            <person name="Zhang L."/>
            <person name="Cai X."/>
            <person name="Wu J."/>
            <person name="Liu M."/>
            <person name="Grob S."/>
            <person name="Cheng F."/>
            <person name="Liang J."/>
            <person name="Cai C."/>
            <person name="Liu Z."/>
            <person name="Liu B."/>
            <person name="Wang F."/>
            <person name="Li S."/>
            <person name="Liu F."/>
            <person name="Li X."/>
            <person name="Cheng L."/>
            <person name="Yang W."/>
            <person name="Li M.H."/>
            <person name="Grossniklaus U."/>
            <person name="Zheng H."/>
            <person name="Wang X."/>
        </authorList>
    </citation>
    <scope>NUCLEOTIDE SEQUENCE [LARGE SCALE GENOMIC DNA]</scope>
    <source>
        <strain evidence="3 4">cv. Chiifu-401-42</strain>
    </source>
</reference>
<dbReference type="OMA" id="FVMEIEV"/>
<name>M4FH07_BRACM</name>
<dbReference type="EnsemblPlants" id="Bra040385.1">
    <property type="protein sequence ID" value="Bra040385.1-P"/>
    <property type="gene ID" value="Bra040385"/>
</dbReference>
<sequence length="750" mass="84350">MTCALKSNGVAHSQQAPLRQDPVPLILLSWVPLKPELILNPDGGTGTLMLSCVQAGEVLARGILGPVRLGSVDLKRKFKCHTRPQLQDKGKSSSRQRSLHLSRIEIKVPRQGSSKYIRGTVHFLAITRKLGRGLYGIGRDWDGIPESLNPRDLYRTYKEYIISVLEGLPPDSAEAQARITEIKNDDGFNWGYNHVLWGVPKGSYASDPTGPCRIIEFRKMVQALNFIGLNVFLDFVYNHLHANGPHDKDSVLDKVDGFRFDLMGHIMKDTMVKAKSAIGNLRKETDEVDGSRIYIYGEGWNFGKVANNGRGVNASQFNLTGTGIGRLTTSQLMTMKPFFDIISLKTPMEISVAERCRINHLASSMIALSQGIPFFHAGDKILRSKSLDRDSYNSGDWFNRLDFSYKSNNWGVGLPPKGKNEHSWPLIKPRLQDPSFKPQSSHIVATLNSFLDLLRIRYSSPLFRLDSAKEIQDRVLFHNTGPSSVPDTIVMSIEDGHKGIPSVSQIDPVYSFVVVIFNARPSEFSFLSPSLKNRNLELHPVQVKSGDEIVKKSVYDAFSGVFTVPARTTTVFVEVTLYAIERFRDVAGEIRLEMADDLVHVSDLTKRPEVEMGMEETVRSVRLTRRARQSPKRLLRRRLKEETAEKEWSDSGRRGGVESEGKMRKERETRDGERALSVVEEMKRSEEKFVMEIEVTRNWVLWGEEVGVVEEVRGTEEMVGEGVGEREGAVRIVAGKRRGRRSNGGRRGES</sequence>
<dbReference type="Gramene" id="Bra040385.1">
    <property type="protein sequence ID" value="Bra040385.1-P"/>
    <property type="gene ID" value="Bra040385"/>
</dbReference>
<dbReference type="Gene3D" id="2.60.40.1180">
    <property type="entry name" value="Golgi alpha-mannosidase II"/>
    <property type="match status" value="1"/>
</dbReference>